<keyword evidence="1" id="KW-0812">Transmembrane</keyword>
<dbReference type="EMBL" id="AP019376">
    <property type="protein sequence ID" value="BBH85444.1"/>
    <property type="molecule type" value="Genomic_DNA"/>
</dbReference>
<gene>
    <name evidence="2" type="ORF">KTC_01950</name>
</gene>
<reference evidence="2" key="1">
    <citation type="submission" date="2018-12" db="EMBL/GenBank/DDBJ databases">
        <title>Novel natural products biosynthetic potential of the class Ktedonobacteria.</title>
        <authorList>
            <person name="Zheng Y."/>
            <person name="Saitou A."/>
            <person name="Wang C.M."/>
            <person name="Toyoda A."/>
            <person name="Minakuchi Y."/>
            <person name="Sekiguchi Y."/>
            <person name="Ueda K."/>
            <person name="Takano H."/>
            <person name="Sakai Y."/>
            <person name="Yokota A."/>
            <person name="Yabe S."/>
        </authorList>
    </citation>
    <scope>NUCLEOTIDE SEQUENCE</scope>
    <source>
        <strain evidence="2">COM3</strain>
    </source>
</reference>
<name>A0A455SK72_9CHLR</name>
<proteinExistence type="predicted"/>
<keyword evidence="1" id="KW-0472">Membrane</keyword>
<evidence type="ECO:0000256" key="1">
    <source>
        <dbReference type="SAM" id="Phobius"/>
    </source>
</evidence>
<protein>
    <submittedName>
        <fullName evidence="2">Uncharacterized protein</fullName>
    </submittedName>
</protein>
<feature type="transmembrane region" description="Helical" evidence="1">
    <location>
        <begin position="15"/>
        <end position="33"/>
    </location>
</feature>
<keyword evidence="1" id="KW-1133">Transmembrane helix</keyword>
<dbReference type="AlphaFoldDB" id="A0A455SK72"/>
<organism evidence="2">
    <name type="scientific">Thermosporothrix sp. COM3</name>
    <dbReference type="NCBI Taxonomy" id="2490863"/>
    <lineage>
        <taxon>Bacteria</taxon>
        <taxon>Bacillati</taxon>
        <taxon>Chloroflexota</taxon>
        <taxon>Ktedonobacteria</taxon>
        <taxon>Ktedonobacterales</taxon>
        <taxon>Thermosporotrichaceae</taxon>
        <taxon>Thermosporothrix</taxon>
    </lineage>
</organism>
<accession>A0A455SK72</accession>
<evidence type="ECO:0000313" key="2">
    <source>
        <dbReference type="EMBL" id="BBH85444.1"/>
    </source>
</evidence>
<sequence>MPYFIVKKCIGDPSFFLMLFSSIVLFLLGLSALNEEKHFTDGAVYMFDKSMS</sequence>